<dbReference type="GO" id="GO:0016787">
    <property type="term" value="F:hydrolase activity"/>
    <property type="evidence" value="ECO:0007669"/>
    <property type="project" value="UniProtKB-KW"/>
</dbReference>
<dbReference type="Gene3D" id="3.40.50.1820">
    <property type="entry name" value="alpha/beta hydrolase"/>
    <property type="match status" value="1"/>
</dbReference>
<dbReference type="SUPFAM" id="SSF53474">
    <property type="entry name" value="alpha/beta-Hydrolases"/>
    <property type="match status" value="1"/>
</dbReference>
<keyword evidence="1" id="KW-0378">Hydrolase</keyword>
<dbReference type="PANTHER" id="PTHR48081">
    <property type="entry name" value="AB HYDROLASE SUPERFAMILY PROTEIN C4A8.06C"/>
    <property type="match status" value="1"/>
</dbReference>
<dbReference type="Pfam" id="PF20434">
    <property type="entry name" value="BD-FAE"/>
    <property type="match status" value="1"/>
</dbReference>
<gene>
    <name evidence="3" type="ORF">UFOPK2310_00479</name>
    <name evidence="4" type="ORF">UFOPK2625_01006</name>
    <name evidence="5" type="ORF">UFOPK2809_00784</name>
    <name evidence="6" type="ORF">UFOPK4043_00418</name>
</gene>
<dbReference type="InterPro" id="IPR029058">
    <property type="entry name" value="AB_hydrolase_fold"/>
</dbReference>
<feature type="domain" description="BD-FAE-like" evidence="2">
    <location>
        <begin position="53"/>
        <end position="222"/>
    </location>
</feature>
<reference evidence="6" key="1">
    <citation type="submission" date="2020-05" db="EMBL/GenBank/DDBJ databases">
        <authorList>
            <person name="Chiriac C."/>
            <person name="Salcher M."/>
            <person name="Ghai R."/>
            <person name="Kavagutti S V."/>
        </authorList>
    </citation>
    <scope>NUCLEOTIDE SEQUENCE</scope>
</reference>
<evidence type="ECO:0000259" key="2">
    <source>
        <dbReference type="Pfam" id="PF20434"/>
    </source>
</evidence>
<evidence type="ECO:0000313" key="6">
    <source>
        <dbReference type="EMBL" id="CAB4999765.1"/>
    </source>
</evidence>
<evidence type="ECO:0000313" key="3">
    <source>
        <dbReference type="EMBL" id="CAB4668445.1"/>
    </source>
</evidence>
<accession>A0A6J7P5I7</accession>
<proteinExistence type="predicted"/>
<dbReference type="EMBL" id="CAEZZA010000091">
    <property type="protein sequence ID" value="CAB4748698.1"/>
    <property type="molecule type" value="Genomic_DNA"/>
</dbReference>
<evidence type="ECO:0000256" key="1">
    <source>
        <dbReference type="ARBA" id="ARBA00022801"/>
    </source>
</evidence>
<evidence type="ECO:0000313" key="5">
    <source>
        <dbReference type="EMBL" id="CAB4748698.1"/>
    </source>
</evidence>
<sequence>MGAVGNGEVAPDTEDRSVLTRVAPAPDSEIAYGPLPDQVADCFLSADLGLATARPLLLLMHGGYWRPRYDREHLRTFAAALAAAGWQVVSIEYRRIPGDPDAMVADVRAAIENLPDQVAGHNGQVIMIGHSAGGHLALWAAAQVALAEHSRTQITGVIALAPVSDLELAQQLDLNDGGVRAFLGCPAQERADLNPMYLAPLCPITCLHGNLDSLVPITLSRNYVAAHAGSTVNLVEIEGIAHFELIDPSSIAWPVVLDALRSIS</sequence>
<dbReference type="AlphaFoldDB" id="A0A6J7P5I7"/>
<dbReference type="EMBL" id="CAEZWW010000041">
    <property type="protein sequence ID" value="CAB4668445.1"/>
    <property type="molecule type" value="Genomic_DNA"/>
</dbReference>
<dbReference type="EMBL" id="CAEZXZ010000156">
    <property type="protein sequence ID" value="CAB4710919.1"/>
    <property type="molecule type" value="Genomic_DNA"/>
</dbReference>
<evidence type="ECO:0000313" key="4">
    <source>
        <dbReference type="EMBL" id="CAB4710919.1"/>
    </source>
</evidence>
<name>A0A6J7P5I7_9ZZZZ</name>
<organism evidence="6">
    <name type="scientific">freshwater metagenome</name>
    <dbReference type="NCBI Taxonomy" id="449393"/>
    <lineage>
        <taxon>unclassified sequences</taxon>
        <taxon>metagenomes</taxon>
        <taxon>ecological metagenomes</taxon>
    </lineage>
</organism>
<dbReference type="EMBL" id="CAFBPA010000043">
    <property type="protein sequence ID" value="CAB4999765.1"/>
    <property type="molecule type" value="Genomic_DNA"/>
</dbReference>
<dbReference type="InterPro" id="IPR050300">
    <property type="entry name" value="GDXG_lipolytic_enzyme"/>
</dbReference>
<protein>
    <submittedName>
        <fullName evidence="6">Unannotated protein</fullName>
    </submittedName>
</protein>
<dbReference type="PANTHER" id="PTHR48081:SF33">
    <property type="entry name" value="KYNURENINE FORMAMIDASE"/>
    <property type="match status" value="1"/>
</dbReference>
<dbReference type="InterPro" id="IPR049492">
    <property type="entry name" value="BD-FAE-like_dom"/>
</dbReference>